<dbReference type="CDD" id="cd06257">
    <property type="entry name" value="DnaJ"/>
    <property type="match status" value="1"/>
</dbReference>
<protein>
    <recommendedName>
        <fullName evidence="2">J domain-containing protein</fullName>
    </recommendedName>
</protein>
<feature type="region of interest" description="Disordered" evidence="1">
    <location>
        <begin position="74"/>
        <end position="123"/>
    </location>
</feature>
<accession>A0AAD1HVT2</accession>
<dbReference type="InterPro" id="IPR001623">
    <property type="entry name" value="DnaJ_domain"/>
</dbReference>
<gene>
    <name evidence="3" type="ORF">MTER_10000</name>
</gene>
<dbReference type="EMBL" id="AP022564">
    <property type="protein sequence ID" value="BBX21589.1"/>
    <property type="molecule type" value="Genomic_DNA"/>
</dbReference>
<evidence type="ECO:0000313" key="4">
    <source>
        <dbReference type="Proteomes" id="UP000467636"/>
    </source>
</evidence>
<reference evidence="3 4" key="1">
    <citation type="journal article" date="2019" name="Emerg. Microbes Infect.">
        <title>Comprehensive subspecies identification of 175 nontuberculous mycobacteria species based on 7547 genomic profiles.</title>
        <authorList>
            <person name="Matsumoto Y."/>
            <person name="Kinjo T."/>
            <person name="Motooka D."/>
            <person name="Nabeya D."/>
            <person name="Jung N."/>
            <person name="Uechi K."/>
            <person name="Horii T."/>
            <person name="Iida T."/>
            <person name="Fujita J."/>
            <person name="Nakamura S."/>
        </authorList>
    </citation>
    <scope>NUCLEOTIDE SEQUENCE [LARGE SCALE GENOMIC DNA]</scope>
    <source>
        <strain evidence="3 4">JCM 12143</strain>
    </source>
</reference>
<dbReference type="Pfam" id="PF00226">
    <property type="entry name" value="DnaJ"/>
    <property type="match status" value="1"/>
</dbReference>
<organism evidence="3 4">
    <name type="scientific">Mycolicibacter terrae</name>
    <dbReference type="NCBI Taxonomy" id="1788"/>
    <lineage>
        <taxon>Bacteria</taxon>
        <taxon>Bacillati</taxon>
        <taxon>Actinomycetota</taxon>
        <taxon>Actinomycetes</taxon>
        <taxon>Mycobacteriales</taxon>
        <taxon>Mycobacteriaceae</taxon>
        <taxon>Mycolicibacter</taxon>
    </lineage>
</organism>
<dbReference type="PRINTS" id="PR00625">
    <property type="entry name" value="JDOMAIN"/>
</dbReference>
<name>A0AAD1HVT2_9MYCO</name>
<dbReference type="SMART" id="SM00271">
    <property type="entry name" value="DnaJ"/>
    <property type="match status" value="1"/>
</dbReference>
<dbReference type="InterPro" id="IPR036869">
    <property type="entry name" value="J_dom_sf"/>
</dbReference>
<dbReference type="SUPFAM" id="SSF46565">
    <property type="entry name" value="Chaperone J-domain"/>
    <property type="match status" value="1"/>
</dbReference>
<dbReference type="PROSITE" id="PS50076">
    <property type="entry name" value="DNAJ_2"/>
    <property type="match status" value="1"/>
</dbReference>
<dbReference type="Gene3D" id="1.10.287.110">
    <property type="entry name" value="DnaJ domain"/>
    <property type="match status" value="1"/>
</dbReference>
<dbReference type="AlphaFoldDB" id="A0AAD1HVT2"/>
<proteinExistence type="predicted"/>
<evidence type="ECO:0000256" key="1">
    <source>
        <dbReference type="SAM" id="MobiDB-lite"/>
    </source>
</evidence>
<keyword evidence="4" id="KW-1185">Reference proteome</keyword>
<evidence type="ECO:0000313" key="3">
    <source>
        <dbReference type="EMBL" id="BBX21589.1"/>
    </source>
</evidence>
<feature type="domain" description="J" evidence="2">
    <location>
        <begin position="18"/>
        <end position="88"/>
    </location>
</feature>
<sequence length="123" mass="13517">MFLQYPTEPGGVMSESRDPYDVLGVTSAATPGQISHAFRAKLRALHPDTGFAGSRPPDDAQAQLRQLLRAYDALRRGGRRRADADQPSRPTANPAGPVKIPVTYRRAPTADHDLRPGPVRRHR</sequence>
<dbReference type="Proteomes" id="UP000467636">
    <property type="component" value="Chromosome"/>
</dbReference>
<feature type="compositionally biased region" description="Basic and acidic residues" evidence="1">
    <location>
        <begin position="74"/>
        <end position="86"/>
    </location>
</feature>
<evidence type="ECO:0000259" key="2">
    <source>
        <dbReference type="PROSITE" id="PS50076"/>
    </source>
</evidence>